<evidence type="ECO:0000256" key="2">
    <source>
        <dbReference type="SAM" id="MobiDB-lite"/>
    </source>
</evidence>
<feature type="region of interest" description="Disordered" evidence="2">
    <location>
        <begin position="46"/>
        <end position="68"/>
    </location>
</feature>
<feature type="compositionally biased region" description="Low complexity" evidence="2">
    <location>
        <begin position="431"/>
        <end position="455"/>
    </location>
</feature>
<comment type="caution">
    <text evidence="4">The sequence shown here is derived from an EMBL/GenBank/DDBJ whole genome shotgun (WGS) entry which is preliminary data.</text>
</comment>
<dbReference type="Proteomes" id="UP000799764">
    <property type="component" value="Unassembled WGS sequence"/>
</dbReference>
<dbReference type="GO" id="GO:0000981">
    <property type="term" value="F:DNA-binding transcription factor activity, RNA polymerase II-specific"/>
    <property type="evidence" value="ECO:0007669"/>
    <property type="project" value="InterPro"/>
</dbReference>
<organism evidence="4 5">
    <name type="scientific">Karstenula rhodostoma CBS 690.94</name>
    <dbReference type="NCBI Taxonomy" id="1392251"/>
    <lineage>
        <taxon>Eukaryota</taxon>
        <taxon>Fungi</taxon>
        <taxon>Dikarya</taxon>
        <taxon>Ascomycota</taxon>
        <taxon>Pezizomycotina</taxon>
        <taxon>Dothideomycetes</taxon>
        <taxon>Pleosporomycetidae</taxon>
        <taxon>Pleosporales</taxon>
        <taxon>Massarineae</taxon>
        <taxon>Didymosphaeriaceae</taxon>
        <taxon>Karstenula</taxon>
    </lineage>
</organism>
<keyword evidence="1" id="KW-0539">Nucleus</keyword>
<name>A0A9P4P9N8_9PLEO</name>
<dbReference type="GO" id="GO:0008270">
    <property type="term" value="F:zinc ion binding"/>
    <property type="evidence" value="ECO:0007669"/>
    <property type="project" value="InterPro"/>
</dbReference>
<gene>
    <name evidence="4" type="ORF">P171DRAFT_112971</name>
</gene>
<dbReference type="Gene3D" id="4.10.240.10">
    <property type="entry name" value="Zn(2)-C6 fungal-type DNA-binding domain"/>
    <property type="match status" value="1"/>
</dbReference>
<dbReference type="OrthoDB" id="3525185at2759"/>
<dbReference type="EMBL" id="MU001508">
    <property type="protein sequence ID" value="KAF2439827.1"/>
    <property type="molecule type" value="Genomic_DNA"/>
</dbReference>
<dbReference type="PROSITE" id="PS00463">
    <property type="entry name" value="ZN2_CY6_FUNGAL_1"/>
    <property type="match status" value="1"/>
</dbReference>
<proteinExistence type="predicted"/>
<evidence type="ECO:0000256" key="1">
    <source>
        <dbReference type="ARBA" id="ARBA00023242"/>
    </source>
</evidence>
<dbReference type="SUPFAM" id="SSF57701">
    <property type="entry name" value="Zn2/Cys6 DNA-binding domain"/>
    <property type="match status" value="1"/>
</dbReference>
<dbReference type="SMART" id="SM00066">
    <property type="entry name" value="GAL4"/>
    <property type="match status" value="1"/>
</dbReference>
<dbReference type="InterPro" id="IPR001138">
    <property type="entry name" value="Zn2Cys6_DnaBD"/>
</dbReference>
<feature type="domain" description="Zn(2)-C6 fungal-type" evidence="3">
    <location>
        <begin position="7"/>
        <end position="35"/>
    </location>
</feature>
<evidence type="ECO:0000313" key="4">
    <source>
        <dbReference type="EMBL" id="KAF2439827.1"/>
    </source>
</evidence>
<dbReference type="PANTHER" id="PTHR38111">
    <property type="entry name" value="ZN(2)-C6 FUNGAL-TYPE DOMAIN-CONTAINING PROTEIN-RELATED"/>
    <property type="match status" value="1"/>
</dbReference>
<sequence>MPRRTKACATCRQKRIKCDATMPHCTMCTRFNRQCPGPTDAPLLFVDTSSYPSGKKPRTKKPSPQATSLEVARRFEDGRGIAVGVGSLPDEMAYVLQVDVSPRYVLGEAFFQNLTAFMCAEGRHMPGAVRRTPSWLHALPRMAAALPPSTSQSSSATHRNEALSLALRATTAAFSSLELRDAALLHHAYGLYGGSLRCQGRVLQEKGDKGGDLYMVMTSLMLTLFESVVASAGEGFALHNVACAKMIDNALEQASKAQRDKKAKGPGGNGPGPMLINIFFHVRLQLCFVYLTTSNPRIRDDPVMKRVLLEACGWTQERLPLSMQIITPLARLMELQSNSSAVMSPVDFERKRKEYMKAREEVNQLWNGYAQQSKGQRLCWTSPGTGHTDFRDPFTSLTYAYFSACHILLDLLAPTYDALAAHSTASLPFMPSQRSKSTSPTSSSSSNVSPTWHSPDTPPSSSPPSTHLDPSFLPPSMTDHYALILSVSWYLRLRDTGFAYLRLHSPLFLVAMYAPTLEQRSLARMVFEDWKVGSLRGIGWLAIAKLDQEHRAMESFGP</sequence>
<feature type="region of interest" description="Disordered" evidence="2">
    <location>
        <begin position="430"/>
        <end position="469"/>
    </location>
</feature>
<dbReference type="AlphaFoldDB" id="A0A9P4P9N8"/>
<evidence type="ECO:0000313" key="5">
    <source>
        <dbReference type="Proteomes" id="UP000799764"/>
    </source>
</evidence>
<dbReference type="InterPro" id="IPR036864">
    <property type="entry name" value="Zn2-C6_fun-type_DNA-bd_sf"/>
</dbReference>
<dbReference type="PANTHER" id="PTHR38111:SF11">
    <property type="entry name" value="TRANSCRIPTION FACTOR DOMAIN-CONTAINING PROTEIN-RELATED"/>
    <property type="match status" value="1"/>
</dbReference>
<dbReference type="InterPro" id="IPR053178">
    <property type="entry name" value="Osmoadaptation_assoc"/>
</dbReference>
<dbReference type="PROSITE" id="PS50048">
    <property type="entry name" value="ZN2_CY6_FUNGAL_2"/>
    <property type="match status" value="1"/>
</dbReference>
<dbReference type="CDD" id="cd00067">
    <property type="entry name" value="GAL4"/>
    <property type="match status" value="1"/>
</dbReference>
<dbReference type="Pfam" id="PF00172">
    <property type="entry name" value="Zn_clus"/>
    <property type="match status" value="1"/>
</dbReference>
<protein>
    <recommendedName>
        <fullName evidence="3">Zn(2)-C6 fungal-type domain-containing protein</fullName>
    </recommendedName>
</protein>
<evidence type="ECO:0000259" key="3">
    <source>
        <dbReference type="PROSITE" id="PS50048"/>
    </source>
</evidence>
<accession>A0A9P4P9N8</accession>
<reference evidence="4" key="1">
    <citation type="journal article" date="2020" name="Stud. Mycol.">
        <title>101 Dothideomycetes genomes: a test case for predicting lifestyles and emergence of pathogens.</title>
        <authorList>
            <person name="Haridas S."/>
            <person name="Albert R."/>
            <person name="Binder M."/>
            <person name="Bloem J."/>
            <person name="Labutti K."/>
            <person name="Salamov A."/>
            <person name="Andreopoulos B."/>
            <person name="Baker S."/>
            <person name="Barry K."/>
            <person name="Bills G."/>
            <person name="Bluhm B."/>
            <person name="Cannon C."/>
            <person name="Castanera R."/>
            <person name="Culley D."/>
            <person name="Daum C."/>
            <person name="Ezra D."/>
            <person name="Gonzalez J."/>
            <person name="Henrissat B."/>
            <person name="Kuo A."/>
            <person name="Liang C."/>
            <person name="Lipzen A."/>
            <person name="Lutzoni F."/>
            <person name="Magnuson J."/>
            <person name="Mondo S."/>
            <person name="Nolan M."/>
            <person name="Ohm R."/>
            <person name="Pangilinan J."/>
            <person name="Park H.-J."/>
            <person name="Ramirez L."/>
            <person name="Alfaro M."/>
            <person name="Sun H."/>
            <person name="Tritt A."/>
            <person name="Yoshinaga Y."/>
            <person name="Zwiers L.-H."/>
            <person name="Turgeon B."/>
            <person name="Goodwin S."/>
            <person name="Spatafora J."/>
            <person name="Crous P."/>
            <person name="Grigoriev I."/>
        </authorList>
    </citation>
    <scope>NUCLEOTIDE SEQUENCE</scope>
    <source>
        <strain evidence="4">CBS 690.94</strain>
    </source>
</reference>
<keyword evidence="5" id="KW-1185">Reference proteome</keyword>